<evidence type="ECO:0008006" key="7">
    <source>
        <dbReference type="Google" id="ProtNLM"/>
    </source>
</evidence>
<dbReference type="GeneID" id="130461294"/>
<dbReference type="RefSeq" id="XP_056685295.1">
    <property type="nucleotide sequence ID" value="XM_056829317.1"/>
</dbReference>
<evidence type="ECO:0000259" key="2">
    <source>
        <dbReference type="Pfam" id="PF03732"/>
    </source>
</evidence>
<feature type="region of interest" description="Disordered" evidence="1">
    <location>
        <begin position="1"/>
        <end position="26"/>
    </location>
</feature>
<evidence type="ECO:0000259" key="4">
    <source>
        <dbReference type="Pfam" id="PF22936"/>
    </source>
</evidence>
<evidence type="ECO:0000256" key="1">
    <source>
        <dbReference type="SAM" id="MobiDB-lite"/>
    </source>
</evidence>
<keyword evidence="5" id="KW-1185">Reference proteome</keyword>
<accession>A0ABM3QPK8</accession>
<feature type="compositionally biased region" description="Low complexity" evidence="1">
    <location>
        <begin position="1"/>
        <end position="16"/>
    </location>
</feature>
<gene>
    <name evidence="6" type="primary">LOC130461294</name>
</gene>
<reference evidence="5" key="1">
    <citation type="journal article" date="2021" name="Nat. Commun.">
        <title>Genomic analyses provide insights into spinach domestication and the genetic basis of agronomic traits.</title>
        <authorList>
            <person name="Cai X."/>
            <person name="Sun X."/>
            <person name="Xu C."/>
            <person name="Sun H."/>
            <person name="Wang X."/>
            <person name="Ge C."/>
            <person name="Zhang Z."/>
            <person name="Wang Q."/>
            <person name="Fei Z."/>
            <person name="Jiao C."/>
            <person name="Wang Q."/>
        </authorList>
    </citation>
    <scope>NUCLEOTIDE SEQUENCE [LARGE SCALE GENOMIC DNA]</scope>
    <source>
        <strain evidence="5">cv. Varoflay</strain>
    </source>
</reference>
<feature type="domain" description="Retrovirus-related Pol polyprotein from transposon TNT 1-94-like beta-barrel" evidence="4">
    <location>
        <begin position="396"/>
        <end position="471"/>
    </location>
</feature>
<dbReference type="Pfam" id="PF14244">
    <property type="entry name" value="Retrotran_gag_3"/>
    <property type="match status" value="1"/>
</dbReference>
<sequence length="599" mass="66679">MAFGDSESNQQNSQQNEGDRGNLDPYFVANSDNPTSSLVAMVFNGVNFTRWSRNVKRALIAKNKEGFINGDILKPVENHKDFSKWKRADFMVVSWILSSMNNDLADDFGYIYNAVDLWKELNERFGQSNGPLIYQLKKEIDNLNQENMTIVTYYGKLKKLWDEMQSLRAFPACVAEFEEEDKMMKFLLGLNGGFEGTVTNVLSMDPLPSINKVFSITQQIEKQKEVSSALAESNAMNSSAMAAQIHNSGQFQISTNGQGRKDWKDLKKEKMYKVCTHCKNKGHTIDQCFKLIGYPDWYNSIKASKGLQSTGDRLAAHVHSADVGDNPLDDTIADCGTVNNEMLNAICLEVMKTMKGKHAQNGETSGGNSCSFANYACIMSHSFNCTVSSLHDKCLWIVDSGACDHMTYDETLLINKRKLQSLIKVGLPDGTQMTVDTIGDIILSDKLILNDVLLVHGFKHNLLSVGRLIEHNGVHVVFTGTGYSFQDPVSFKVIGAGQRLQGLYYFVQDTDCNSSIGRNNIGIVRRELHCNTVANVISHDVSNVPRLRLPNKTATSIGQSKIDTQGQLDLLHARLGHPSLTKMKHMSAEHSTQISISCK</sequence>
<dbReference type="InterPro" id="IPR029472">
    <property type="entry name" value="Copia-like_N"/>
</dbReference>
<dbReference type="Pfam" id="PF22936">
    <property type="entry name" value="Pol_BBD"/>
    <property type="match status" value="1"/>
</dbReference>
<organism evidence="5 6">
    <name type="scientific">Spinacia oleracea</name>
    <name type="common">Spinach</name>
    <dbReference type="NCBI Taxonomy" id="3562"/>
    <lineage>
        <taxon>Eukaryota</taxon>
        <taxon>Viridiplantae</taxon>
        <taxon>Streptophyta</taxon>
        <taxon>Embryophyta</taxon>
        <taxon>Tracheophyta</taxon>
        <taxon>Spermatophyta</taxon>
        <taxon>Magnoliopsida</taxon>
        <taxon>eudicotyledons</taxon>
        <taxon>Gunneridae</taxon>
        <taxon>Pentapetalae</taxon>
        <taxon>Caryophyllales</taxon>
        <taxon>Chenopodiaceae</taxon>
        <taxon>Chenopodioideae</taxon>
        <taxon>Anserineae</taxon>
        <taxon>Spinacia</taxon>
    </lineage>
</organism>
<dbReference type="Proteomes" id="UP000813463">
    <property type="component" value="Chromosome 5"/>
</dbReference>
<reference evidence="6" key="2">
    <citation type="submission" date="2025-08" db="UniProtKB">
        <authorList>
            <consortium name="RefSeq"/>
        </authorList>
    </citation>
    <scope>IDENTIFICATION</scope>
    <source>
        <tissue evidence="6">Leaf</tissue>
    </source>
</reference>
<evidence type="ECO:0000313" key="6">
    <source>
        <dbReference type="RefSeq" id="XP_056685295.1"/>
    </source>
</evidence>
<feature type="domain" description="Retrotransposon Copia-like N-terminal" evidence="3">
    <location>
        <begin position="30"/>
        <end position="75"/>
    </location>
</feature>
<dbReference type="Pfam" id="PF03732">
    <property type="entry name" value="Retrotrans_gag"/>
    <property type="match status" value="1"/>
</dbReference>
<dbReference type="PANTHER" id="PTHR37610">
    <property type="entry name" value="CCHC-TYPE DOMAIN-CONTAINING PROTEIN"/>
    <property type="match status" value="1"/>
</dbReference>
<evidence type="ECO:0000259" key="3">
    <source>
        <dbReference type="Pfam" id="PF14244"/>
    </source>
</evidence>
<dbReference type="PANTHER" id="PTHR37610:SF40">
    <property type="entry name" value="OS01G0909600 PROTEIN"/>
    <property type="match status" value="1"/>
</dbReference>
<proteinExistence type="predicted"/>
<feature type="domain" description="Retrotransposon gag" evidence="2">
    <location>
        <begin position="113"/>
        <end position="191"/>
    </location>
</feature>
<dbReference type="InterPro" id="IPR005162">
    <property type="entry name" value="Retrotrans_gag_dom"/>
</dbReference>
<dbReference type="InterPro" id="IPR054722">
    <property type="entry name" value="PolX-like_BBD"/>
</dbReference>
<evidence type="ECO:0000313" key="5">
    <source>
        <dbReference type="Proteomes" id="UP000813463"/>
    </source>
</evidence>
<name>A0ABM3QPK8_SPIOL</name>
<protein>
    <recommendedName>
        <fullName evidence="7">Retrotransposon Copia-like N-terminal domain-containing protein</fullName>
    </recommendedName>
</protein>